<evidence type="ECO:0000256" key="1">
    <source>
        <dbReference type="SAM" id="MobiDB-lite"/>
    </source>
</evidence>
<dbReference type="Proteomes" id="UP001487740">
    <property type="component" value="Unassembled WGS sequence"/>
</dbReference>
<protein>
    <submittedName>
        <fullName evidence="3">Uncharacterized protein</fullName>
    </submittedName>
</protein>
<organism evidence="3 4">
    <name type="scientific">Scylla paramamosain</name>
    <name type="common">Mud crab</name>
    <dbReference type="NCBI Taxonomy" id="85552"/>
    <lineage>
        <taxon>Eukaryota</taxon>
        <taxon>Metazoa</taxon>
        <taxon>Ecdysozoa</taxon>
        <taxon>Arthropoda</taxon>
        <taxon>Crustacea</taxon>
        <taxon>Multicrustacea</taxon>
        <taxon>Malacostraca</taxon>
        <taxon>Eumalacostraca</taxon>
        <taxon>Eucarida</taxon>
        <taxon>Decapoda</taxon>
        <taxon>Pleocyemata</taxon>
        <taxon>Brachyura</taxon>
        <taxon>Eubrachyura</taxon>
        <taxon>Portunoidea</taxon>
        <taxon>Portunidae</taxon>
        <taxon>Portuninae</taxon>
        <taxon>Scylla</taxon>
    </lineage>
</organism>
<keyword evidence="2" id="KW-0732">Signal</keyword>
<dbReference type="AlphaFoldDB" id="A0AAW0UPK1"/>
<evidence type="ECO:0000313" key="4">
    <source>
        <dbReference type="Proteomes" id="UP001487740"/>
    </source>
</evidence>
<keyword evidence="4" id="KW-1185">Reference proteome</keyword>
<proteinExistence type="predicted"/>
<feature type="compositionally biased region" description="Polar residues" evidence="1">
    <location>
        <begin position="110"/>
        <end position="120"/>
    </location>
</feature>
<sequence length="253" mass="27006">MRVSVALMFMGAVLLANLLTVNAVPSLYRSLNRRSADSSSGSDGTTSEESPVVKRSLDILAASSGEGGSTSEEVGVVKRSLDILAASSGEDGSTSEEVGVVKRSPRLYASNLNSDGTTGLDNLDNKSKRPYPGLLTKSGRHVLAPAGQSTMPAEDLLMVADSLASLEDMDIVEDPHPTPSTQGSQQNTATTNQPSLRRVSAPAPDSRQRCHLLFPRGHGKTTSELFSWFAALIKQHPDLQPLYKKGRNQPYTQ</sequence>
<feature type="chain" id="PRO_5043351218" evidence="2">
    <location>
        <begin position="24"/>
        <end position="253"/>
    </location>
</feature>
<evidence type="ECO:0000313" key="3">
    <source>
        <dbReference type="EMBL" id="KAK8402074.1"/>
    </source>
</evidence>
<feature type="compositionally biased region" description="Polar residues" evidence="1">
    <location>
        <begin position="179"/>
        <end position="195"/>
    </location>
</feature>
<reference evidence="3 4" key="1">
    <citation type="submission" date="2023-03" db="EMBL/GenBank/DDBJ databases">
        <title>High-quality genome of Scylla paramamosain provides insights in environmental adaptation.</title>
        <authorList>
            <person name="Zhang L."/>
        </authorList>
    </citation>
    <scope>NUCLEOTIDE SEQUENCE [LARGE SCALE GENOMIC DNA]</scope>
    <source>
        <strain evidence="3">LZ_2023a</strain>
        <tissue evidence="3">Muscle</tissue>
    </source>
</reference>
<accession>A0AAW0UPK1</accession>
<comment type="caution">
    <text evidence="3">The sequence shown here is derived from an EMBL/GenBank/DDBJ whole genome shotgun (WGS) entry which is preliminary data.</text>
</comment>
<feature type="region of interest" description="Disordered" evidence="1">
    <location>
        <begin position="109"/>
        <end position="137"/>
    </location>
</feature>
<dbReference type="EMBL" id="JARAKH010000008">
    <property type="protein sequence ID" value="KAK8402074.1"/>
    <property type="molecule type" value="Genomic_DNA"/>
</dbReference>
<feature type="region of interest" description="Disordered" evidence="1">
    <location>
        <begin position="33"/>
        <end position="53"/>
    </location>
</feature>
<feature type="compositionally biased region" description="Low complexity" evidence="1">
    <location>
        <begin position="37"/>
        <end position="50"/>
    </location>
</feature>
<evidence type="ECO:0000256" key="2">
    <source>
        <dbReference type="SAM" id="SignalP"/>
    </source>
</evidence>
<name>A0AAW0UPK1_SCYPA</name>
<feature type="region of interest" description="Disordered" evidence="1">
    <location>
        <begin position="171"/>
        <end position="206"/>
    </location>
</feature>
<feature type="signal peptide" evidence="2">
    <location>
        <begin position="1"/>
        <end position="23"/>
    </location>
</feature>
<gene>
    <name evidence="3" type="ORF">O3P69_001279</name>
</gene>